<dbReference type="Proteomes" id="UP000215596">
    <property type="component" value="Unassembled WGS sequence"/>
</dbReference>
<evidence type="ECO:0000313" key="1">
    <source>
        <dbReference type="EMBL" id="MUG67909.1"/>
    </source>
</evidence>
<evidence type="ECO:0000313" key="3">
    <source>
        <dbReference type="Proteomes" id="UP000215596"/>
    </source>
</evidence>
<dbReference type="EMBL" id="NPBY01000112">
    <property type="protein sequence ID" value="PAD71264.1"/>
    <property type="molecule type" value="Genomic_DNA"/>
</dbReference>
<name>A0A268EDS0_9BACL</name>
<dbReference type="Proteomes" id="UP000435177">
    <property type="component" value="Unassembled WGS sequence"/>
</dbReference>
<comment type="caution">
    <text evidence="2">The sequence shown here is derived from an EMBL/GenBank/DDBJ whole genome shotgun (WGS) entry which is preliminary data.</text>
</comment>
<proteinExistence type="predicted"/>
<keyword evidence="4" id="KW-1185">Reference proteome</keyword>
<dbReference type="EMBL" id="WOAA01000019">
    <property type="protein sequence ID" value="MUG67909.1"/>
    <property type="molecule type" value="Genomic_DNA"/>
</dbReference>
<evidence type="ECO:0000313" key="4">
    <source>
        <dbReference type="Proteomes" id="UP000435177"/>
    </source>
</evidence>
<organism evidence="2 3">
    <name type="scientific">Paenibacillus campinasensis</name>
    <dbReference type="NCBI Taxonomy" id="66347"/>
    <lineage>
        <taxon>Bacteria</taxon>
        <taxon>Bacillati</taxon>
        <taxon>Bacillota</taxon>
        <taxon>Bacilli</taxon>
        <taxon>Bacillales</taxon>
        <taxon>Paenibacillaceae</taxon>
        <taxon>Paenibacillus</taxon>
    </lineage>
</organism>
<evidence type="ECO:0000313" key="2">
    <source>
        <dbReference type="EMBL" id="PAD71264.1"/>
    </source>
</evidence>
<dbReference type="AlphaFoldDB" id="A0A268EDS0"/>
<dbReference type="OrthoDB" id="2637485at2"/>
<gene>
    <name evidence="2" type="ORF">CHH67_25070</name>
    <name evidence="1" type="ORF">GNP94_18130</name>
</gene>
<reference evidence="1 4" key="2">
    <citation type="submission" date="2019-11" db="EMBL/GenBank/DDBJ databases">
        <title>Draft genome sequences of five Paenibacillus species of dairy origin.</title>
        <authorList>
            <person name="Olajide A.M."/>
            <person name="Chen S."/>
            <person name="Lapointe G."/>
        </authorList>
    </citation>
    <scope>NUCLEOTIDE SEQUENCE [LARGE SCALE GENOMIC DNA]</scope>
    <source>
        <strain evidence="1 4">3CS1</strain>
    </source>
</reference>
<protein>
    <submittedName>
        <fullName evidence="2">Uncharacterized protein</fullName>
    </submittedName>
</protein>
<accession>A0A268EDS0</accession>
<dbReference type="RefSeq" id="WP_095268100.1">
    <property type="nucleotide sequence ID" value="NZ_NPBY01000112.1"/>
</dbReference>
<sequence>MTRLLSGRIWSSCTLQQRLARFAGHLVEINTPNTGMEPGRLQRIFKKNFILVRGQLFVPSSLNSIRVFDVKAPRYTIPVGIRTTFRTGKAFNRIRLVHIGADYIELLAKDKNRSRILLPLNKVEGIYRVK</sequence>
<reference evidence="2 3" key="1">
    <citation type="submission" date="2017-07" db="EMBL/GenBank/DDBJ databases">
        <title>Isolation and whole genome analysis of endospore-forming bacteria from heroin.</title>
        <authorList>
            <person name="Kalinowski J."/>
            <person name="Ahrens B."/>
            <person name="Al-Dilaimi A."/>
            <person name="Winkler A."/>
            <person name="Wibberg D."/>
            <person name="Schleenbecker U."/>
            <person name="Ruckert C."/>
            <person name="Wolfel R."/>
            <person name="Grass G."/>
        </authorList>
    </citation>
    <scope>NUCLEOTIDE SEQUENCE [LARGE SCALE GENOMIC DNA]</scope>
    <source>
        <strain evidence="2 3">7537-G1</strain>
    </source>
</reference>